<name>A0A6B1D9Y3_9CHLR</name>
<feature type="domain" description="Insertion element IS402-like" evidence="1">
    <location>
        <begin position="10"/>
        <end position="55"/>
    </location>
</feature>
<evidence type="ECO:0000259" key="1">
    <source>
        <dbReference type="Pfam" id="PF13340"/>
    </source>
</evidence>
<protein>
    <submittedName>
        <fullName evidence="2">Transposase</fullName>
    </submittedName>
</protein>
<gene>
    <name evidence="2" type="ORF">F4X14_15455</name>
</gene>
<evidence type="ECO:0000313" key="2">
    <source>
        <dbReference type="EMBL" id="MYC96359.1"/>
    </source>
</evidence>
<comment type="caution">
    <text evidence="2">The sequence shown here is derived from an EMBL/GenBank/DDBJ whole genome shotgun (WGS) entry which is preliminary data.</text>
</comment>
<dbReference type="Pfam" id="PF13340">
    <property type="entry name" value="DUF4096"/>
    <property type="match status" value="1"/>
</dbReference>
<accession>A0A6B1D9Y3</accession>
<dbReference type="AlphaFoldDB" id="A0A6B1D9Y3"/>
<dbReference type="InterPro" id="IPR025161">
    <property type="entry name" value="IS402-like_dom"/>
</dbReference>
<sequence length="55" mass="6613">MQGHPQAYAGQEEICRRFVEAVHWNLRTGTQWRELADCCGKWNGVFKRYARWKED</sequence>
<reference evidence="2" key="1">
    <citation type="submission" date="2019-09" db="EMBL/GenBank/DDBJ databases">
        <title>Characterisation of the sponge microbiome using genome-centric metagenomics.</title>
        <authorList>
            <person name="Engelberts J.P."/>
            <person name="Robbins S.J."/>
            <person name="De Goeij J.M."/>
            <person name="Aranda M."/>
            <person name="Bell S.C."/>
            <person name="Webster N.S."/>
        </authorList>
    </citation>
    <scope>NUCLEOTIDE SEQUENCE</scope>
    <source>
        <strain evidence="2">SB0661_bin_32</strain>
    </source>
</reference>
<dbReference type="EMBL" id="VXMH01000077">
    <property type="protein sequence ID" value="MYC96359.1"/>
    <property type="molecule type" value="Genomic_DNA"/>
</dbReference>
<organism evidence="2">
    <name type="scientific">Caldilineaceae bacterium SB0661_bin_32</name>
    <dbReference type="NCBI Taxonomy" id="2605255"/>
    <lineage>
        <taxon>Bacteria</taxon>
        <taxon>Bacillati</taxon>
        <taxon>Chloroflexota</taxon>
        <taxon>Caldilineae</taxon>
        <taxon>Caldilineales</taxon>
        <taxon>Caldilineaceae</taxon>
    </lineage>
</organism>
<proteinExistence type="predicted"/>